<reference evidence="2" key="1">
    <citation type="submission" date="2016-06" db="EMBL/GenBank/DDBJ databases">
        <title>Parallel loss of symbiosis genes in relatives of nitrogen-fixing non-legume Parasponia.</title>
        <authorList>
            <person name="Van Velzen R."/>
            <person name="Holmer R."/>
            <person name="Bu F."/>
            <person name="Rutten L."/>
            <person name="Van Zeijl A."/>
            <person name="Liu W."/>
            <person name="Santuari L."/>
            <person name="Cao Q."/>
            <person name="Sharma T."/>
            <person name="Shen D."/>
            <person name="Roswanjaya Y."/>
            <person name="Wardhani T."/>
            <person name="Kalhor M.S."/>
            <person name="Jansen J."/>
            <person name="Van den Hoogen J."/>
            <person name="Gungor B."/>
            <person name="Hartog M."/>
            <person name="Hontelez J."/>
            <person name="Verver J."/>
            <person name="Yang W.-C."/>
            <person name="Schijlen E."/>
            <person name="Repin R."/>
            <person name="Schilthuizen M."/>
            <person name="Schranz E."/>
            <person name="Heidstra R."/>
            <person name="Miyata K."/>
            <person name="Fedorova E."/>
            <person name="Kohlen W."/>
            <person name="Bisseling T."/>
            <person name="Smit S."/>
            <person name="Geurts R."/>
        </authorList>
    </citation>
    <scope>NUCLEOTIDE SEQUENCE [LARGE SCALE GENOMIC DNA]</scope>
    <source>
        <strain evidence="2">cv. RG33-2</strain>
    </source>
</reference>
<gene>
    <name evidence="1" type="ORF">TorRG33x02_315240</name>
</gene>
<evidence type="ECO:0000313" key="2">
    <source>
        <dbReference type="Proteomes" id="UP000237000"/>
    </source>
</evidence>
<dbReference type="AlphaFoldDB" id="A0A2P5BN24"/>
<protein>
    <submittedName>
        <fullName evidence="1">Uncharacterized protein</fullName>
    </submittedName>
</protein>
<sequence>MKAYGKCRVRFARSVVTAGPLGARAGSGQGMAEIFGCLEGTEVGETTWRLVVEHCCQGAGWRIVADHPTASFAEYGAVAEVE</sequence>
<name>A0A2P5BN24_TREOI</name>
<keyword evidence="2" id="KW-1185">Reference proteome</keyword>
<dbReference type="InParanoid" id="A0A2P5BN24"/>
<proteinExistence type="predicted"/>
<accession>A0A2P5BN24</accession>
<comment type="caution">
    <text evidence="1">The sequence shown here is derived from an EMBL/GenBank/DDBJ whole genome shotgun (WGS) entry which is preliminary data.</text>
</comment>
<dbReference type="EMBL" id="JXTC01000489">
    <property type="protein sequence ID" value="PON50199.1"/>
    <property type="molecule type" value="Genomic_DNA"/>
</dbReference>
<dbReference type="Proteomes" id="UP000237000">
    <property type="component" value="Unassembled WGS sequence"/>
</dbReference>
<evidence type="ECO:0000313" key="1">
    <source>
        <dbReference type="EMBL" id="PON50199.1"/>
    </source>
</evidence>
<organism evidence="1 2">
    <name type="scientific">Trema orientale</name>
    <name type="common">Charcoal tree</name>
    <name type="synonym">Celtis orientalis</name>
    <dbReference type="NCBI Taxonomy" id="63057"/>
    <lineage>
        <taxon>Eukaryota</taxon>
        <taxon>Viridiplantae</taxon>
        <taxon>Streptophyta</taxon>
        <taxon>Embryophyta</taxon>
        <taxon>Tracheophyta</taxon>
        <taxon>Spermatophyta</taxon>
        <taxon>Magnoliopsida</taxon>
        <taxon>eudicotyledons</taxon>
        <taxon>Gunneridae</taxon>
        <taxon>Pentapetalae</taxon>
        <taxon>rosids</taxon>
        <taxon>fabids</taxon>
        <taxon>Rosales</taxon>
        <taxon>Cannabaceae</taxon>
        <taxon>Trema</taxon>
    </lineage>
</organism>